<reference evidence="1 2" key="1">
    <citation type="submission" date="2018-03" db="EMBL/GenBank/DDBJ databases">
        <title>Genomic Encyclopedia of Archaeal and Bacterial Type Strains, Phase II (KMG-II): from individual species to whole genera.</title>
        <authorList>
            <person name="Goeker M."/>
        </authorList>
    </citation>
    <scope>NUCLEOTIDE SEQUENCE [LARGE SCALE GENOMIC DNA]</scope>
    <source>
        <strain evidence="1 2">DSM 24859</strain>
    </source>
</reference>
<dbReference type="AlphaFoldDB" id="A0A2P8HJU5"/>
<sequence length="49" mass="5901">MNSNVRKDIMSMAIRTSKKQIHCVAPYYLHNNIYIYSYIYMSTNTYPYV</sequence>
<accession>A0A2P8HJU5</accession>
<comment type="caution">
    <text evidence="1">The sequence shown here is derived from an EMBL/GenBank/DDBJ whole genome shotgun (WGS) entry which is preliminary data.</text>
</comment>
<evidence type="ECO:0000313" key="2">
    <source>
        <dbReference type="Proteomes" id="UP000240971"/>
    </source>
</evidence>
<keyword evidence="2" id="KW-1185">Reference proteome</keyword>
<dbReference type="EMBL" id="PYAW01000003">
    <property type="protein sequence ID" value="PSL46475.1"/>
    <property type="molecule type" value="Genomic_DNA"/>
</dbReference>
<organism evidence="1 2">
    <name type="scientific">Chitinophaga niastensis</name>
    <dbReference type="NCBI Taxonomy" id="536980"/>
    <lineage>
        <taxon>Bacteria</taxon>
        <taxon>Pseudomonadati</taxon>
        <taxon>Bacteroidota</taxon>
        <taxon>Chitinophagia</taxon>
        <taxon>Chitinophagales</taxon>
        <taxon>Chitinophagaceae</taxon>
        <taxon>Chitinophaga</taxon>
    </lineage>
</organism>
<dbReference type="Proteomes" id="UP000240971">
    <property type="component" value="Unassembled WGS sequence"/>
</dbReference>
<evidence type="ECO:0000313" key="1">
    <source>
        <dbReference type="EMBL" id="PSL46475.1"/>
    </source>
</evidence>
<gene>
    <name evidence="1" type="ORF">CLV51_103454</name>
</gene>
<proteinExistence type="predicted"/>
<name>A0A2P8HJU5_CHINA</name>
<protein>
    <submittedName>
        <fullName evidence="1">Uncharacterized protein</fullName>
    </submittedName>
</protein>